<evidence type="ECO:0000256" key="6">
    <source>
        <dbReference type="ARBA" id="ARBA00023136"/>
    </source>
</evidence>
<evidence type="ECO:0000256" key="1">
    <source>
        <dbReference type="ARBA" id="ARBA00004401"/>
    </source>
</evidence>
<dbReference type="GO" id="GO:0043093">
    <property type="term" value="P:FtsZ-dependent cytokinesis"/>
    <property type="evidence" value="ECO:0007669"/>
    <property type="project" value="TreeGrafter"/>
</dbReference>
<reference evidence="8" key="1">
    <citation type="submission" date="2015-10" db="EMBL/GenBank/DDBJ databases">
        <authorList>
            <person name="Gilbert D.G."/>
        </authorList>
    </citation>
    <scope>NUCLEOTIDE SEQUENCE</scope>
</reference>
<dbReference type="InterPro" id="IPR011922">
    <property type="entry name" value="Cell_div_FtsL"/>
</dbReference>
<dbReference type="GO" id="GO:0005886">
    <property type="term" value="C:plasma membrane"/>
    <property type="evidence" value="ECO:0007669"/>
    <property type="project" value="UniProtKB-SubCell"/>
</dbReference>
<evidence type="ECO:0000256" key="4">
    <source>
        <dbReference type="ARBA" id="ARBA00022692"/>
    </source>
</evidence>
<sequence length="89" mass="10066">MNRQVVTILILGLGALLSAYGVVVSKQETRQQFQRLVALQNDRDELDIEWGQLQLEQSAWATHGRIESEARHILQMKLPRVGDAVLVSE</sequence>
<evidence type="ECO:0000256" key="3">
    <source>
        <dbReference type="ARBA" id="ARBA00022618"/>
    </source>
</evidence>
<accession>A0A161KG92</accession>
<dbReference type="AlphaFoldDB" id="A0A161KG92"/>
<keyword evidence="2" id="KW-1003">Cell membrane</keyword>
<keyword evidence="5" id="KW-1133">Transmembrane helix</keyword>
<protein>
    <submittedName>
        <fullName evidence="8">Cell division protein FtsL</fullName>
    </submittedName>
</protein>
<keyword evidence="4" id="KW-0812">Transmembrane</keyword>
<dbReference type="PANTHER" id="PTHR37479:SF1">
    <property type="entry name" value="CELL DIVISION PROTEIN FTSL"/>
    <property type="match status" value="1"/>
</dbReference>
<dbReference type="GO" id="GO:0032153">
    <property type="term" value="C:cell division site"/>
    <property type="evidence" value="ECO:0007669"/>
    <property type="project" value="TreeGrafter"/>
</dbReference>
<keyword evidence="7" id="KW-0131">Cell cycle</keyword>
<dbReference type="Pfam" id="PF04999">
    <property type="entry name" value="FtsL"/>
    <property type="match status" value="1"/>
</dbReference>
<keyword evidence="3 8" id="KW-0132">Cell division</keyword>
<organism evidence="8">
    <name type="scientific">hydrothermal vent metagenome</name>
    <dbReference type="NCBI Taxonomy" id="652676"/>
    <lineage>
        <taxon>unclassified sequences</taxon>
        <taxon>metagenomes</taxon>
        <taxon>ecological metagenomes</taxon>
    </lineage>
</organism>
<evidence type="ECO:0000256" key="7">
    <source>
        <dbReference type="ARBA" id="ARBA00023306"/>
    </source>
</evidence>
<keyword evidence="6" id="KW-0472">Membrane</keyword>
<dbReference type="NCBIfam" id="TIGR02209">
    <property type="entry name" value="ftsL_broad"/>
    <property type="match status" value="1"/>
</dbReference>
<gene>
    <name evidence="8" type="ORF">MGWOODY_XGa2277</name>
</gene>
<evidence type="ECO:0000256" key="2">
    <source>
        <dbReference type="ARBA" id="ARBA00022475"/>
    </source>
</evidence>
<comment type="subcellular location">
    <subcellularLocation>
        <location evidence="1">Cell membrane</location>
        <topology evidence="1">Single-pass type II membrane protein</topology>
    </subcellularLocation>
</comment>
<dbReference type="EMBL" id="CZRL01000039">
    <property type="protein sequence ID" value="CUS50779.1"/>
    <property type="molecule type" value="Genomic_DNA"/>
</dbReference>
<proteinExistence type="inferred from homology"/>
<name>A0A161KG92_9ZZZZ</name>
<evidence type="ECO:0000256" key="5">
    <source>
        <dbReference type="ARBA" id="ARBA00022989"/>
    </source>
</evidence>
<dbReference type="PANTHER" id="PTHR37479">
    <property type="entry name" value="CELL DIVISION PROTEIN FTSL"/>
    <property type="match status" value="1"/>
</dbReference>
<evidence type="ECO:0000313" key="8">
    <source>
        <dbReference type="EMBL" id="CUS50779.1"/>
    </source>
</evidence>
<dbReference type="HAMAP" id="MF_00910">
    <property type="entry name" value="FtsL"/>
    <property type="match status" value="1"/>
</dbReference>